<sequence length="34" mass="3892">MLLAHTPNLAMPVLPTWPHSSHHMTVCYVRPCIH</sequence>
<dbReference type="Proteomes" id="UP000032142">
    <property type="component" value="Unassembled WGS sequence"/>
</dbReference>
<organism evidence="1 2">
    <name type="scientific">Gossypium arboreum</name>
    <name type="common">Tree cotton</name>
    <name type="synonym">Gossypium nanking</name>
    <dbReference type="NCBI Taxonomy" id="29729"/>
    <lineage>
        <taxon>Eukaryota</taxon>
        <taxon>Viridiplantae</taxon>
        <taxon>Streptophyta</taxon>
        <taxon>Embryophyta</taxon>
        <taxon>Tracheophyta</taxon>
        <taxon>Spermatophyta</taxon>
        <taxon>Magnoliopsida</taxon>
        <taxon>eudicotyledons</taxon>
        <taxon>Gunneridae</taxon>
        <taxon>Pentapetalae</taxon>
        <taxon>rosids</taxon>
        <taxon>malvids</taxon>
        <taxon>Malvales</taxon>
        <taxon>Malvaceae</taxon>
        <taxon>Malvoideae</taxon>
        <taxon>Gossypium</taxon>
    </lineage>
</organism>
<keyword evidence="2" id="KW-1185">Reference proteome</keyword>
<dbReference type="EMBL" id="KN435025">
    <property type="protein sequence ID" value="KHG26088.1"/>
    <property type="molecule type" value="Genomic_DNA"/>
</dbReference>
<protein>
    <submittedName>
        <fullName evidence="1">Uncharacterized protein</fullName>
    </submittedName>
</protein>
<name>A0A0B0PHZ5_GOSAR</name>
<evidence type="ECO:0000313" key="2">
    <source>
        <dbReference type="Proteomes" id="UP000032142"/>
    </source>
</evidence>
<dbReference type="AlphaFoldDB" id="A0A0B0PHZ5"/>
<evidence type="ECO:0000313" key="1">
    <source>
        <dbReference type="EMBL" id="KHG26088.1"/>
    </source>
</evidence>
<accession>A0A0B0PHZ5</accession>
<gene>
    <name evidence="1" type="ORF">F383_32261</name>
</gene>
<reference evidence="2" key="1">
    <citation type="submission" date="2014-09" db="EMBL/GenBank/DDBJ databases">
        <authorList>
            <person name="Mudge J."/>
            <person name="Ramaraj T."/>
            <person name="Lindquist I.E."/>
            <person name="Bharti A.K."/>
            <person name="Sundararajan A."/>
            <person name="Cameron C.T."/>
            <person name="Woodward J.E."/>
            <person name="May G.D."/>
            <person name="Brubaker C."/>
            <person name="Broadhvest J."/>
            <person name="Wilkins T.A."/>
        </authorList>
    </citation>
    <scope>NUCLEOTIDE SEQUENCE</scope>
    <source>
        <strain evidence="2">cv. AKA8401</strain>
    </source>
</reference>
<proteinExistence type="predicted"/>